<dbReference type="Pfam" id="PF00481">
    <property type="entry name" value="PP2C"/>
    <property type="match status" value="1"/>
</dbReference>
<dbReference type="AlphaFoldDB" id="A0AAV3PED5"/>
<dbReference type="SUPFAM" id="SSF81606">
    <property type="entry name" value="PP2C-like"/>
    <property type="match status" value="1"/>
</dbReference>
<proteinExistence type="predicted"/>
<dbReference type="PROSITE" id="PS51746">
    <property type="entry name" value="PPM_2"/>
    <property type="match status" value="1"/>
</dbReference>
<dbReference type="InterPro" id="IPR001932">
    <property type="entry name" value="PPM-type_phosphatase-like_dom"/>
</dbReference>
<reference evidence="2 3" key="1">
    <citation type="submission" date="2024-01" db="EMBL/GenBank/DDBJ databases">
        <title>The complete chloroplast genome sequence of Lithospermum erythrorhizon: insights into the phylogenetic relationship among Boraginaceae species and the maternal lineages of purple gromwells.</title>
        <authorList>
            <person name="Okada T."/>
            <person name="Watanabe K."/>
        </authorList>
    </citation>
    <scope>NUCLEOTIDE SEQUENCE [LARGE SCALE GENOMIC DNA]</scope>
</reference>
<evidence type="ECO:0000313" key="3">
    <source>
        <dbReference type="Proteomes" id="UP001454036"/>
    </source>
</evidence>
<name>A0AAV3PED5_LITER</name>
<dbReference type="PANTHER" id="PTHR47992">
    <property type="entry name" value="PROTEIN PHOSPHATASE"/>
    <property type="match status" value="1"/>
</dbReference>
<dbReference type="EMBL" id="BAABME010001510">
    <property type="protein sequence ID" value="GAA0150010.1"/>
    <property type="molecule type" value="Genomic_DNA"/>
</dbReference>
<gene>
    <name evidence="2" type="ORF">LIER_09043</name>
</gene>
<feature type="domain" description="PPM-type phosphatase" evidence="1">
    <location>
        <begin position="1"/>
        <end position="179"/>
    </location>
</feature>
<dbReference type="GO" id="GO:0004722">
    <property type="term" value="F:protein serine/threonine phosphatase activity"/>
    <property type="evidence" value="ECO:0007669"/>
    <property type="project" value="InterPro"/>
</dbReference>
<comment type="caution">
    <text evidence="2">The sequence shown here is derived from an EMBL/GenBank/DDBJ whole genome shotgun (WGS) entry which is preliminary data.</text>
</comment>
<dbReference type="Gene3D" id="3.60.40.10">
    <property type="entry name" value="PPM-type phosphatase domain"/>
    <property type="match status" value="1"/>
</dbReference>
<accession>A0AAV3PED5</accession>
<organism evidence="2 3">
    <name type="scientific">Lithospermum erythrorhizon</name>
    <name type="common">Purple gromwell</name>
    <name type="synonym">Lithospermum officinale var. erythrorhizon</name>
    <dbReference type="NCBI Taxonomy" id="34254"/>
    <lineage>
        <taxon>Eukaryota</taxon>
        <taxon>Viridiplantae</taxon>
        <taxon>Streptophyta</taxon>
        <taxon>Embryophyta</taxon>
        <taxon>Tracheophyta</taxon>
        <taxon>Spermatophyta</taxon>
        <taxon>Magnoliopsida</taxon>
        <taxon>eudicotyledons</taxon>
        <taxon>Gunneridae</taxon>
        <taxon>Pentapetalae</taxon>
        <taxon>asterids</taxon>
        <taxon>lamiids</taxon>
        <taxon>Boraginales</taxon>
        <taxon>Boraginaceae</taxon>
        <taxon>Boraginoideae</taxon>
        <taxon>Lithospermeae</taxon>
        <taxon>Lithospermum</taxon>
    </lineage>
</organism>
<dbReference type="InterPro" id="IPR015655">
    <property type="entry name" value="PP2C"/>
</dbReference>
<keyword evidence="3" id="KW-1185">Reference proteome</keyword>
<evidence type="ECO:0000259" key="1">
    <source>
        <dbReference type="PROSITE" id="PS51746"/>
    </source>
</evidence>
<dbReference type="InterPro" id="IPR036457">
    <property type="entry name" value="PPM-type-like_dom_sf"/>
</dbReference>
<sequence length="179" mass="19930">MLQSLMRRSKEAMRKAHMYAKTKIQETNKAEETCKMGSASAIVINGEKLIIARMGEYSAVICKEGSNMFISILMCAYEHCLSSVLKRQRGRRINGPSANADGGNASNQTSEQLHVGSERIHSETEFVILANAGIWGVMQHQEAISLIRHLEHPQEAAECLANEALSRMSRRNISCLIIR</sequence>
<evidence type="ECO:0000313" key="2">
    <source>
        <dbReference type="EMBL" id="GAA0150010.1"/>
    </source>
</evidence>
<protein>
    <submittedName>
        <fullName evidence="2">Protein phosphatase</fullName>
    </submittedName>
</protein>
<dbReference type="Proteomes" id="UP001454036">
    <property type="component" value="Unassembled WGS sequence"/>
</dbReference>